<organism evidence="1 2">
    <name type="scientific">Mucilaginibacter aquatilis</name>
    <dbReference type="NCBI Taxonomy" id="1517760"/>
    <lineage>
        <taxon>Bacteria</taxon>
        <taxon>Pseudomonadati</taxon>
        <taxon>Bacteroidota</taxon>
        <taxon>Sphingobacteriia</taxon>
        <taxon>Sphingobacteriales</taxon>
        <taxon>Sphingobacteriaceae</taxon>
        <taxon>Mucilaginibacter</taxon>
    </lineage>
</organism>
<dbReference type="EMBL" id="WQLA01000006">
    <property type="protein sequence ID" value="MVN92409.1"/>
    <property type="molecule type" value="Genomic_DNA"/>
</dbReference>
<dbReference type="InterPro" id="IPR026265">
    <property type="entry name" value="LptC"/>
</dbReference>
<name>A0A6I4IGB2_9SPHI</name>
<dbReference type="OrthoDB" id="9812080at2"/>
<sequence>MTSGSVNTSLINTSPLLRSCMLFALTAVVLFSSCENDLKAIQKISAQEVSKPVSTTTGLDIITSDSSKVKFHLTSPLMLEYNEKHYQEMPKGVKITSYDANRKQDGEITAEYGIRRENENIIELRRNVVAKNAQGETFKSDELFWDMGKKTIYSNKPVQLSFADGTILYGTGANTNESMYPWTIKNTTGQIPVNQNFGQ</sequence>
<comment type="caution">
    <text evidence="1">The sequence shown here is derived from an EMBL/GenBank/DDBJ whole genome shotgun (WGS) entry which is preliminary data.</text>
</comment>
<dbReference type="Gene3D" id="2.60.450.10">
    <property type="entry name" value="Lipopolysaccharide (LPS) transport protein A like domain"/>
    <property type="match status" value="1"/>
</dbReference>
<dbReference type="Pfam" id="PF06835">
    <property type="entry name" value="LptC"/>
    <property type="match status" value="1"/>
</dbReference>
<dbReference type="InterPro" id="IPR010664">
    <property type="entry name" value="LipoPS_assembly_LptC-rel"/>
</dbReference>
<dbReference type="GO" id="GO:0005886">
    <property type="term" value="C:plasma membrane"/>
    <property type="evidence" value="ECO:0007669"/>
    <property type="project" value="InterPro"/>
</dbReference>
<keyword evidence="2" id="KW-1185">Reference proteome</keyword>
<protein>
    <submittedName>
        <fullName evidence="1">LPS export ABC transporter periplasmic protein LptC</fullName>
    </submittedName>
</protein>
<dbReference type="AlphaFoldDB" id="A0A6I4IGB2"/>
<dbReference type="NCBIfam" id="TIGR04409">
    <property type="entry name" value="LptC_YrbK"/>
    <property type="match status" value="1"/>
</dbReference>
<accession>A0A6I4IGB2</accession>
<proteinExistence type="predicted"/>
<evidence type="ECO:0000313" key="2">
    <source>
        <dbReference type="Proteomes" id="UP000434850"/>
    </source>
</evidence>
<dbReference type="GO" id="GO:0015221">
    <property type="term" value="F:lipopolysaccharide transmembrane transporter activity"/>
    <property type="evidence" value="ECO:0007669"/>
    <property type="project" value="InterPro"/>
</dbReference>
<reference evidence="1 2" key="1">
    <citation type="submission" date="2019-12" db="EMBL/GenBank/DDBJ databases">
        <title>Mucilaginibacter sp. HME9299 genome sequencing and assembly.</title>
        <authorList>
            <person name="Kang H."/>
            <person name="Kim H."/>
            <person name="Joh K."/>
        </authorList>
    </citation>
    <scope>NUCLEOTIDE SEQUENCE [LARGE SCALE GENOMIC DNA]</scope>
    <source>
        <strain evidence="1 2">HME9299</strain>
    </source>
</reference>
<dbReference type="Proteomes" id="UP000434850">
    <property type="component" value="Unassembled WGS sequence"/>
</dbReference>
<gene>
    <name evidence="1" type="primary">lptC</name>
    <name evidence="1" type="ORF">GO816_14830</name>
</gene>
<evidence type="ECO:0000313" key="1">
    <source>
        <dbReference type="EMBL" id="MVN92409.1"/>
    </source>
</evidence>